<dbReference type="SUPFAM" id="SSF55073">
    <property type="entry name" value="Nucleotide cyclase"/>
    <property type="match status" value="1"/>
</dbReference>
<dbReference type="RefSeq" id="WP_138348550.1">
    <property type="nucleotide sequence ID" value="NZ_SROY01000002.1"/>
</dbReference>
<keyword evidence="5" id="KW-1185">Reference proteome</keyword>
<dbReference type="GO" id="GO:1902201">
    <property type="term" value="P:negative regulation of bacterial-type flagellum-dependent cell motility"/>
    <property type="evidence" value="ECO:0007669"/>
    <property type="project" value="TreeGrafter"/>
</dbReference>
<dbReference type="InterPro" id="IPR007894">
    <property type="entry name" value="MASE2"/>
</dbReference>
<keyword evidence="2" id="KW-0812">Transmembrane</keyword>
<feature type="domain" description="GGDEF" evidence="3">
    <location>
        <begin position="223"/>
        <end position="354"/>
    </location>
</feature>
<dbReference type="EMBL" id="SROY01000002">
    <property type="protein sequence ID" value="TLX22263.1"/>
    <property type="molecule type" value="Genomic_DNA"/>
</dbReference>
<dbReference type="Pfam" id="PF05230">
    <property type="entry name" value="MASE2"/>
    <property type="match status" value="1"/>
</dbReference>
<dbReference type="AlphaFoldDB" id="A0A5R9PGY0"/>
<dbReference type="InterPro" id="IPR043128">
    <property type="entry name" value="Rev_trsase/Diguanyl_cyclase"/>
</dbReference>
<dbReference type="Proteomes" id="UP000308508">
    <property type="component" value="Unassembled WGS sequence"/>
</dbReference>
<dbReference type="CDD" id="cd01949">
    <property type="entry name" value="GGDEF"/>
    <property type="match status" value="1"/>
</dbReference>
<feature type="transmembrane region" description="Helical" evidence="2">
    <location>
        <begin position="93"/>
        <end position="112"/>
    </location>
</feature>
<evidence type="ECO:0000313" key="5">
    <source>
        <dbReference type="Proteomes" id="UP000308508"/>
    </source>
</evidence>
<evidence type="ECO:0000313" key="4">
    <source>
        <dbReference type="EMBL" id="TLX22263.1"/>
    </source>
</evidence>
<dbReference type="Gene3D" id="3.30.70.270">
    <property type="match status" value="1"/>
</dbReference>
<feature type="transmembrane region" description="Helical" evidence="2">
    <location>
        <begin position="132"/>
        <end position="152"/>
    </location>
</feature>
<reference evidence="4 5" key="1">
    <citation type="submission" date="2019-04" db="EMBL/GenBank/DDBJ databases">
        <authorList>
            <person name="Grouzdev D.S."/>
            <person name="Nazina T.N."/>
        </authorList>
    </citation>
    <scope>NUCLEOTIDE SEQUENCE [LARGE SCALE GENOMIC DNA]</scope>
    <source>
        <strain evidence="4 5">SHC 3-19</strain>
    </source>
</reference>
<dbReference type="NCBIfam" id="TIGR00254">
    <property type="entry name" value="GGDEF"/>
    <property type="match status" value="1"/>
</dbReference>
<dbReference type="PANTHER" id="PTHR45138">
    <property type="entry name" value="REGULATORY COMPONENTS OF SENSORY TRANSDUCTION SYSTEM"/>
    <property type="match status" value="1"/>
</dbReference>
<dbReference type="GO" id="GO:0005886">
    <property type="term" value="C:plasma membrane"/>
    <property type="evidence" value="ECO:0007669"/>
    <property type="project" value="TreeGrafter"/>
</dbReference>
<dbReference type="InterPro" id="IPR029787">
    <property type="entry name" value="Nucleotide_cyclase"/>
</dbReference>
<dbReference type="STRING" id="1123377.GCA_000423885_00326"/>
<feature type="transmembrane region" description="Helical" evidence="2">
    <location>
        <begin position="158"/>
        <end position="181"/>
    </location>
</feature>
<evidence type="ECO:0000259" key="3">
    <source>
        <dbReference type="PROSITE" id="PS50887"/>
    </source>
</evidence>
<comment type="caution">
    <text evidence="4">The sequence shown here is derived from an EMBL/GenBank/DDBJ whole genome shotgun (WGS) entry which is preliminary data.</text>
</comment>
<feature type="transmembrane region" description="Helical" evidence="2">
    <location>
        <begin position="52"/>
        <end position="73"/>
    </location>
</feature>
<name>A0A5R9PGY0_9GAMM</name>
<evidence type="ECO:0000256" key="1">
    <source>
        <dbReference type="ARBA" id="ARBA00012528"/>
    </source>
</evidence>
<dbReference type="InterPro" id="IPR000160">
    <property type="entry name" value="GGDEF_dom"/>
</dbReference>
<keyword evidence="2" id="KW-0472">Membrane</keyword>
<sequence>MDKHGKRKAADGLGAETRLRDLYRRTYPLRTLGMGLGLLPVAMVLQEREAGIVAWGWAFSCGLAWPHLARWLAARSRDSYRAELQNLVMDSALAASLVPLMHFSLLPSVMLLSVTTADKISSGVRRLWRRSLLPMLGALLLSGLLNGFSVDINTSMNTLLACLPTMVIHTLAVAASSYQLVRRVQAQNLQLDMLSRFDTLTGLGSRAHWQAMASGLLQQPQERPATLLLVDVDRFKDTNDRHGHAVGDDLLRAIASCILSTLPAGGHAGRLGGDEFVVALPLAPAEAARVADTLLAQVQALEFPRIPGLRASISIGLAAPPSGTTDLRAWLEAADGALYLAKANGRGRVQAFTAEAADG</sequence>
<dbReference type="PANTHER" id="PTHR45138:SF24">
    <property type="entry name" value="DIGUANYLATE CYCLASE DGCC-RELATED"/>
    <property type="match status" value="1"/>
</dbReference>
<organism evidence="4 5">
    <name type="scientific">Thermomonas fusca</name>
    <dbReference type="NCBI Taxonomy" id="215690"/>
    <lineage>
        <taxon>Bacteria</taxon>
        <taxon>Pseudomonadati</taxon>
        <taxon>Pseudomonadota</taxon>
        <taxon>Gammaproteobacteria</taxon>
        <taxon>Lysobacterales</taxon>
        <taxon>Lysobacteraceae</taxon>
        <taxon>Thermomonas</taxon>
    </lineage>
</organism>
<dbReference type="InterPro" id="IPR050469">
    <property type="entry name" value="Diguanylate_Cyclase"/>
</dbReference>
<evidence type="ECO:0000256" key="2">
    <source>
        <dbReference type="SAM" id="Phobius"/>
    </source>
</evidence>
<dbReference type="Pfam" id="PF00990">
    <property type="entry name" value="GGDEF"/>
    <property type="match status" value="1"/>
</dbReference>
<dbReference type="EC" id="2.7.7.65" evidence="1"/>
<protein>
    <recommendedName>
        <fullName evidence="1">diguanylate cyclase</fullName>
        <ecNumber evidence="1">2.7.7.65</ecNumber>
    </recommendedName>
</protein>
<dbReference type="GO" id="GO:0052621">
    <property type="term" value="F:diguanylate cyclase activity"/>
    <property type="evidence" value="ECO:0007669"/>
    <property type="project" value="UniProtKB-EC"/>
</dbReference>
<dbReference type="PROSITE" id="PS50887">
    <property type="entry name" value="GGDEF"/>
    <property type="match status" value="1"/>
</dbReference>
<keyword evidence="2" id="KW-1133">Transmembrane helix</keyword>
<accession>A0A5R9PGY0</accession>
<feature type="transmembrane region" description="Helical" evidence="2">
    <location>
        <begin position="27"/>
        <end position="45"/>
    </location>
</feature>
<dbReference type="GO" id="GO:0043709">
    <property type="term" value="P:cell adhesion involved in single-species biofilm formation"/>
    <property type="evidence" value="ECO:0007669"/>
    <property type="project" value="TreeGrafter"/>
</dbReference>
<dbReference type="SMART" id="SM00267">
    <property type="entry name" value="GGDEF"/>
    <property type="match status" value="1"/>
</dbReference>
<gene>
    <name evidence="4" type="ORF">E5S66_07060</name>
</gene>
<proteinExistence type="predicted"/>